<dbReference type="InterPro" id="IPR029044">
    <property type="entry name" value="Nucleotide-diphossugar_trans"/>
</dbReference>
<sequence length="293" mass="32052">MTVVLLSDRTGEADCMGGPRFSVVIPAFNEERFIAECLQSLARQDFAGAYEVIVVDNNCTDRTAEIARSCGATVVREETPGVCAARHRGTLSASGQIVVSTDADTVFGPGWLTGIDRSFRQGPGRVAVAGPCRYPEGPWWGKVYARILFESVYLTYRVTGRVGYVTATNIAFRKDAWSGYDLTGTQGADELGLLRQLRSRGKVAFDRGNPTLTSARRLAQGLTYNVVVSFLYYYALAVTLNRLAGRTVIGTAPCFRTDKRWPAPRRYRTRLLAIGWLVAAAAATVLTDRLMDG</sequence>
<keyword evidence="2" id="KW-1003">Cell membrane</keyword>
<evidence type="ECO:0000256" key="1">
    <source>
        <dbReference type="ARBA" id="ARBA00004236"/>
    </source>
</evidence>
<accession>A0ABP4Q083</accession>
<dbReference type="EMBL" id="BAAAND010000008">
    <property type="protein sequence ID" value="GAA1594217.1"/>
    <property type="molecule type" value="Genomic_DNA"/>
</dbReference>
<feature type="transmembrane region" description="Helical" evidence="10">
    <location>
        <begin position="222"/>
        <end position="240"/>
    </location>
</feature>
<comment type="caution">
    <text evidence="12">The sequence shown here is derived from an EMBL/GenBank/DDBJ whole genome shotgun (WGS) entry which is preliminary data.</text>
</comment>
<evidence type="ECO:0000256" key="4">
    <source>
        <dbReference type="ARBA" id="ARBA00022679"/>
    </source>
</evidence>
<feature type="transmembrane region" description="Helical" evidence="10">
    <location>
        <begin position="269"/>
        <end position="287"/>
    </location>
</feature>
<gene>
    <name evidence="12" type="ORF">GCM10009742_46090</name>
</gene>
<evidence type="ECO:0000313" key="13">
    <source>
        <dbReference type="Proteomes" id="UP001500190"/>
    </source>
</evidence>
<feature type="domain" description="Glycosyltransferase 2-like" evidence="11">
    <location>
        <begin position="22"/>
        <end position="175"/>
    </location>
</feature>
<dbReference type="PANTHER" id="PTHR43646">
    <property type="entry name" value="GLYCOSYLTRANSFERASE"/>
    <property type="match status" value="1"/>
</dbReference>
<reference evidence="13" key="1">
    <citation type="journal article" date="2019" name="Int. J. Syst. Evol. Microbiol.">
        <title>The Global Catalogue of Microorganisms (GCM) 10K type strain sequencing project: providing services to taxonomists for standard genome sequencing and annotation.</title>
        <authorList>
            <consortium name="The Broad Institute Genomics Platform"/>
            <consortium name="The Broad Institute Genome Sequencing Center for Infectious Disease"/>
            <person name="Wu L."/>
            <person name="Ma J."/>
        </authorList>
    </citation>
    <scope>NUCLEOTIDE SEQUENCE [LARGE SCALE GENOMIC DNA]</scope>
    <source>
        <strain evidence="13">JCM 14304</strain>
    </source>
</reference>
<evidence type="ECO:0000256" key="6">
    <source>
        <dbReference type="ARBA" id="ARBA00037281"/>
    </source>
</evidence>
<evidence type="ECO:0000256" key="8">
    <source>
        <dbReference type="ARBA" id="ARBA00038120"/>
    </source>
</evidence>
<name>A0ABP4Q083_9ACTN</name>
<evidence type="ECO:0000256" key="9">
    <source>
        <dbReference type="ARBA" id="ARBA00040345"/>
    </source>
</evidence>
<dbReference type="PANTHER" id="PTHR43646:SF2">
    <property type="entry name" value="GLYCOSYLTRANSFERASE 2-LIKE DOMAIN-CONTAINING PROTEIN"/>
    <property type="match status" value="1"/>
</dbReference>
<keyword evidence="10" id="KW-1133">Transmembrane helix</keyword>
<dbReference type="InterPro" id="IPR001173">
    <property type="entry name" value="Glyco_trans_2-like"/>
</dbReference>
<comment type="pathway">
    <text evidence="7">Carotenoid biosynthesis; staphyloxanthin biosynthesis; staphyloxanthin from farnesyl diphosphate: step 4/5.</text>
</comment>
<protein>
    <recommendedName>
        <fullName evidence="9">4,4'-diaponeurosporenoate glycosyltransferase</fullName>
    </recommendedName>
</protein>
<dbReference type="Pfam" id="PF00535">
    <property type="entry name" value="Glycos_transf_2"/>
    <property type="match status" value="1"/>
</dbReference>
<dbReference type="CDD" id="cd00761">
    <property type="entry name" value="Glyco_tranf_GTA_type"/>
    <property type="match status" value="1"/>
</dbReference>
<proteinExistence type="inferred from homology"/>
<comment type="subcellular location">
    <subcellularLocation>
        <location evidence="1">Cell membrane</location>
    </subcellularLocation>
</comment>
<dbReference type="Gene3D" id="3.90.550.10">
    <property type="entry name" value="Spore Coat Polysaccharide Biosynthesis Protein SpsA, Chain A"/>
    <property type="match status" value="1"/>
</dbReference>
<evidence type="ECO:0000256" key="2">
    <source>
        <dbReference type="ARBA" id="ARBA00022475"/>
    </source>
</evidence>
<evidence type="ECO:0000256" key="7">
    <source>
        <dbReference type="ARBA" id="ARBA00037904"/>
    </source>
</evidence>
<evidence type="ECO:0000313" key="12">
    <source>
        <dbReference type="EMBL" id="GAA1594217.1"/>
    </source>
</evidence>
<keyword evidence="10" id="KW-0812">Transmembrane</keyword>
<comment type="function">
    <text evidence="6">Catalyzes the glycosylation of 4,4'-diaponeurosporenoate, i.e. the esterification of glucose at the C1'' position with the carboxyl group of 4,4'-diaponeurosporenic acid, to form glycosyl-4,4'-diaponeurosporenoate. This is a step in the biosynthesis of staphyloxanthin, an orange pigment present in most staphylococci strains.</text>
</comment>
<comment type="similarity">
    <text evidence="8">Belongs to the glycosyltransferase 2 family. CrtQ subfamily.</text>
</comment>
<keyword evidence="3" id="KW-0328">Glycosyltransferase</keyword>
<dbReference type="Proteomes" id="UP001500190">
    <property type="component" value="Unassembled WGS sequence"/>
</dbReference>
<evidence type="ECO:0000256" key="3">
    <source>
        <dbReference type="ARBA" id="ARBA00022676"/>
    </source>
</evidence>
<dbReference type="SUPFAM" id="SSF53448">
    <property type="entry name" value="Nucleotide-diphospho-sugar transferases"/>
    <property type="match status" value="1"/>
</dbReference>
<evidence type="ECO:0000259" key="11">
    <source>
        <dbReference type="Pfam" id="PF00535"/>
    </source>
</evidence>
<keyword evidence="13" id="KW-1185">Reference proteome</keyword>
<organism evidence="12 13">
    <name type="scientific">Kribbella karoonensis</name>
    <dbReference type="NCBI Taxonomy" id="324851"/>
    <lineage>
        <taxon>Bacteria</taxon>
        <taxon>Bacillati</taxon>
        <taxon>Actinomycetota</taxon>
        <taxon>Actinomycetes</taxon>
        <taxon>Propionibacteriales</taxon>
        <taxon>Kribbellaceae</taxon>
        <taxon>Kribbella</taxon>
    </lineage>
</organism>
<keyword evidence="5 10" id="KW-0472">Membrane</keyword>
<evidence type="ECO:0000256" key="5">
    <source>
        <dbReference type="ARBA" id="ARBA00023136"/>
    </source>
</evidence>
<keyword evidence="4" id="KW-0808">Transferase</keyword>
<evidence type="ECO:0000256" key="10">
    <source>
        <dbReference type="SAM" id="Phobius"/>
    </source>
</evidence>